<keyword evidence="3" id="KW-0117">Actin capping</keyword>
<dbReference type="GO" id="GO:0016020">
    <property type="term" value="C:membrane"/>
    <property type="evidence" value="ECO:0007669"/>
    <property type="project" value="UniProtKB-ARBA"/>
</dbReference>
<dbReference type="STRING" id="282301.A0A267G8Y9"/>
<evidence type="ECO:0000313" key="13">
    <source>
        <dbReference type="Proteomes" id="UP000215902"/>
    </source>
</evidence>
<dbReference type="GO" id="GO:0005737">
    <property type="term" value="C:cytoplasm"/>
    <property type="evidence" value="ECO:0007669"/>
    <property type="project" value="UniProtKB-ARBA"/>
</dbReference>
<dbReference type="Gene3D" id="1.20.58.60">
    <property type="match status" value="11"/>
</dbReference>
<keyword evidence="8" id="KW-0175">Coiled coil</keyword>
<dbReference type="Pfam" id="PF00307">
    <property type="entry name" value="CH"/>
    <property type="match status" value="2"/>
</dbReference>
<feature type="compositionally biased region" description="Polar residues" evidence="9">
    <location>
        <begin position="2246"/>
        <end position="2257"/>
    </location>
</feature>
<evidence type="ECO:0000256" key="5">
    <source>
        <dbReference type="ARBA" id="ARBA00022737"/>
    </source>
</evidence>
<dbReference type="GO" id="GO:0005543">
    <property type="term" value="F:phospholipid binding"/>
    <property type="evidence" value="ECO:0007669"/>
    <property type="project" value="InterPro"/>
</dbReference>
<keyword evidence="5" id="KW-0677">Repeat</keyword>
<gene>
    <name evidence="12" type="ORF">BOX15_Mlig004046g4</name>
</gene>
<evidence type="ECO:0000256" key="2">
    <source>
        <dbReference type="ARBA" id="ARBA00006826"/>
    </source>
</evidence>
<dbReference type="PANTHER" id="PTHR11915">
    <property type="entry name" value="SPECTRIN/FILAMIN RELATED CYTOSKELETAL PROTEIN"/>
    <property type="match status" value="1"/>
</dbReference>
<dbReference type="InterPro" id="IPR001849">
    <property type="entry name" value="PH_domain"/>
</dbReference>
<feature type="domain" description="PH" evidence="10">
    <location>
        <begin position="2268"/>
        <end position="2380"/>
    </location>
</feature>
<dbReference type="Gene3D" id="1.10.418.10">
    <property type="entry name" value="Calponin-like domain"/>
    <property type="match status" value="2"/>
</dbReference>
<dbReference type="InterPro" id="IPR018159">
    <property type="entry name" value="Spectrin/alpha-actinin"/>
</dbReference>
<dbReference type="Gene3D" id="2.30.29.30">
    <property type="entry name" value="Pleckstrin-homology domain (PH domain)/Phosphotyrosine-binding domain (PTB)"/>
    <property type="match status" value="1"/>
</dbReference>
<dbReference type="SMART" id="SM00033">
    <property type="entry name" value="CH"/>
    <property type="match status" value="2"/>
</dbReference>
<dbReference type="Pfam" id="PF15410">
    <property type="entry name" value="PH_9"/>
    <property type="match status" value="1"/>
</dbReference>
<dbReference type="SMART" id="SM00233">
    <property type="entry name" value="PH"/>
    <property type="match status" value="1"/>
</dbReference>
<keyword evidence="4" id="KW-0963">Cytoplasm</keyword>
<feature type="compositionally biased region" description="Pro residues" evidence="9">
    <location>
        <begin position="2222"/>
        <end position="2234"/>
    </location>
</feature>
<dbReference type="PRINTS" id="PR00683">
    <property type="entry name" value="SPECTRINPH"/>
</dbReference>
<dbReference type="FunFam" id="2.30.29.30:FF:000024">
    <property type="entry name" value="Spectrin beta chain"/>
    <property type="match status" value="1"/>
</dbReference>
<dbReference type="InterPro" id="IPR002017">
    <property type="entry name" value="Spectrin_repeat"/>
</dbReference>
<evidence type="ECO:0000256" key="6">
    <source>
        <dbReference type="ARBA" id="ARBA00023203"/>
    </source>
</evidence>
<dbReference type="PROSITE" id="PS50003">
    <property type="entry name" value="PH_DOMAIN"/>
    <property type="match status" value="1"/>
</dbReference>
<dbReference type="OrthoDB" id="5865767at2759"/>
<dbReference type="FunFam" id="1.10.418.10:FF:000001">
    <property type="entry name" value="Actinin alpha 1"/>
    <property type="match status" value="1"/>
</dbReference>
<dbReference type="GO" id="GO:0005856">
    <property type="term" value="C:cytoskeleton"/>
    <property type="evidence" value="ECO:0007669"/>
    <property type="project" value="UniProtKB-SubCell"/>
</dbReference>
<dbReference type="CDD" id="cd00176">
    <property type="entry name" value="SPEC"/>
    <property type="match status" value="9"/>
</dbReference>
<dbReference type="PROSITE" id="PS00019">
    <property type="entry name" value="ACTININ_1"/>
    <property type="match status" value="1"/>
</dbReference>
<dbReference type="Pfam" id="PF00435">
    <property type="entry name" value="Spectrin"/>
    <property type="match status" value="16"/>
</dbReference>
<dbReference type="EMBL" id="NIVC01000467">
    <property type="protein sequence ID" value="PAA82481.1"/>
    <property type="molecule type" value="Genomic_DNA"/>
</dbReference>
<protein>
    <recommendedName>
        <fullName evidence="14">Spectrin beta chain</fullName>
    </recommendedName>
</protein>
<proteinExistence type="inferred from homology"/>
<dbReference type="InterPro" id="IPR001605">
    <property type="entry name" value="PH_dom-spectrin-type"/>
</dbReference>
<evidence type="ECO:0000313" key="12">
    <source>
        <dbReference type="EMBL" id="PAA82481.1"/>
    </source>
</evidence>
<evidence type="ECO:0000256" key="4">
    <source>
        <dbReference type="ARBA" id="ARBA00022490"/>
    </source>
</evidence>
<feature type="domain" description="Calponin-homology (CH)" evidence="11">
    <location>
        <begin position="206"/>
        <end position="311"/>
    </location>
</feature>
<dbReference type="SUPFAM" id="SSF50729">
    <property type="entry name" value="PH domain-like"/>
    <property type="match status" value="1"/>
</dbReference>
<feature type="region of interest" description="Disordered" evidence="9">
    <location>
        <begin position="2188"/>
        <end position="2271"/>
    </location>
</feature>
<dbReference type="GO" id="GO:0051693">
    <property type="term" value="P:actin filament capping"/>
    <property type="evidence" value="ECO:0007669"/>
    <property type="project" value="UniProtKB-KW"/>
</dbReference>
<dbReference type="InterPro" id="IPR001589">
    <property type="entry name" value="Actinin_actin-bd_CS"/>
</dbReference>
<feature type="domain" description="Calponin-homology (CH)" evidence="11">
    <location>
        <begin position="66"/>
        <end position="170"/>
    </location>
</feature>
<evidence type="ECO:0000259" key="11">
    <source>
        <dbReference type="PROSITE" id="PS50021"/>
    </source>
</evidence>
<dbReference type="SMART" id="SM00150">
    <property type="entry name" value="SPEC"/>
    <property type="match status" value="17"/>
</dbReference>
<comment type="caution">
    <text evidence="12">The sequence shown here is derived from an EMBL/GenBank/DDBJ whole genome shotgun (WGS) entry which is preliminary data.</text>
</comment>
<evidence type="ECO:0008006" key="14">
    <source>
        <dbReference type="Google" id="ProtNLM"/>
    </source>
</evidence>
<feature type="coiled-coil region" evidence="8">
    <location>
        <begin position="1027"/>
        <end position="1054"/>
    </location>
</feature>
<dbReference type="FunFam" id="1.20.58.60:FF:000011">
    <property type="entry name" value="Spectrin beta chain"/>
    <property type="match status" value="1"/>
</dbReference>
<evidence type="ECO:0000256" key="1">
    <source>
        <dbReference type="ARBA" id="ARBA00004245"/>
    </source>
</evidence>
<dbReference type="InterPro" id="IPR011993">
    <property type="entry name" value="PH-like_dom_sf"/>
</dbReference>
<reference evidence="12 13" key="1">
    <citation type="submission" date="2017-06" db="EMBL/GenBank/DDBJ databases">
        <title>A platform for efficient transgenesis in Macrostomum lignano, a flatworm model organism for stem cell research.</title>
        <authorList>
            <person name="Berezikov E."/>
        </authorList>
    </citation>
    <scope>NUCLEOTIDE SEQUENCE [LARGE SCALE GENOMIC DNA]</scope>
    <source>
        <strain evidence="12">DV1</strain>
        <tissue evidence="12">Whole organism</tissue>
    </source>
</reference>
<feature type="compositionally biased region" description="Pro residues" evidence="9">
    <location>
        <begin position="2198"/>
        <end position="2212"/>
    </location>
</feature>
<dbReference type="FunFam" id="1.20.58.60:FF:000019">
    <property type="entry name" value="Spectrin beta chain"/>
    <property type="match status" value="1"/>
</dbReference>
<organism evidence="12 13">
    <name type="scientific">Macrostomum lignano</name>
    <dbReference type="NCBI Taxonomy" id="282301"/>
    <lineage>
        <taxon>Eukaryota</taxon>
        <taxon>Metazoa</taxon>
        <taxon>Spiralia</taxon>
        <taxon>Lophotrochozoa</taxon>
        <taxon>Platyhelminthes</taxon>
        <taxon>Rhabditophora</taxon>
        <taxon>Macrostomorpha</taxon>
        <taxon>Macrostomida</taxon>
        <taxon>Macrostomidae</taxon>
        <taxon>Macrostomum</taxon>
    </lineage>
</organism>
<dbReference type="InterPro" id="IPR001715">
    <property type="entry name" value="CH_dom"/>
</dbReference>
<dbReference type="PROSITE" id="PS00020">
    <property type="entry name" value="ACTININ_2"/>
    <property type="match status" value="1"/>
</dbReference>
<dbReference type="FunFam" id="1.10.418.10:FF:000004">
    <property type="entry name" value="Spectrin beta chain"/>
    <property type="match status" value="1"/>
</dbReference>
<dbReference type="Proteomes" id="UP000215902">
    <property type="component" value="Unassembled WGS sequence"/>
</dbReference>
<name>A0A267G8Y9_9PLAT</name>
<feature type="region of interest" description="Disordered" evidence="9">
    <location>
        <begin position="1277"/>
        <end position="1296"/>
    </location>
</feature>
<evidence type="ECO:0000256" key="8">
    <source>
        <dbReference type="SAM" id="Coils"/>
    </source>
</evidence>
<dbReference type="CDD" id="cd21248">
    <property type="entry name" value="CH_SPTB_like_rpt2"/>
    <property type="match status" value="1"/>
</dbReference>
<keyword evidence="6" id="KW-0009">Actin-binding</keyword>
<feature type="coiled-coil region" evidence="8">
    <location>
        <begin position="1248"/>
        <end position="1275"/>
    </location>
</feature>
<feature type="compositionally biased region" description="Low complexity" evidence="9">
    <location>
        <begin position="1278"/>
        <end position="1288"/>
    </location>
</feature>
<dbReference type="InterPro" id="IPR041681">
    <property type="entry name" value="PH_9"/>
</dbReference>
<sequence>MVELQDNYRSIHWNPELLASRDTGFASADFSEQAEHQAYHQLQTENLSAKLYERSRIKALAEEREAVQKKTFTKWLNLHVARFDFYVQDLYLELRDGKVLLKLLESLTGDRLPRPTRGRMRIHCLENVDKSLCYLTEQCVHLENLGAHDIVDGNARLTLGLIWTIILRFQIQSVLEDVQEQPEDECRSVTLTTLAEFVAPSQSDSRQAKDALLLWCQMKTAGYANVNVRNFTNSWQDGLAFNAIIHRHRPDLVDFNALNKSEPMANLTNAFQVADEKLGLAQLLDPEDVNVDQPDEKSIMTYVVTYYHYFSKAKSESVSAKRLSRVLQQAQDISELIGQYEQLSTSLIKWIEQTIELLNDRQLANSVAGVQTQLQAFGTYRAVEKPPKFTEKGNLEVQLFTIQQRLRANNQKPHLPRELGLLARVDEAWHRLEGAEHARDIALHEELMRQRRLEQLANRFDRKADMREAWLRENQSLIGQDNFGKDLPAVRAATCKHEAIETDIFAYEERVTAVVRLSAELQAESYHDVARVLERKDSVLRLWEHLLALLRIRRMRLDLTLQLQLVYQELLHCLDVIEDFTRRLQSENYGRHLLSVDDLLEKHALLEADIGVLGGRVDSACEAALAFADGQLPDEIGDYRPATRDEIAERVAIVREAFGQLEQRRDERRYRLIDSRQLWLFAWEMDESEQWLREIDQLMSCPDIGRDLPSAQLLLGKHRSVEDEVSARRESLQLQIERGELMADAGRPGSNLILDRIDRLNALWDQLVDRAAARKARLLQALDFHRFLCDCDEADAWLVEALRLCENTAADLQSLLDSDRKLRDLHADIAAYRTELDTLHSLAAGLSQIDRDCPTTQQRLDTIEERYARLLELSRLQRQRLDDALAKRRLCQQADRLLAWMLERERLLDRLLPSVDIDELEAVKHRFDSFEAELAANANKLDELNSVGHRLQSIEHPDSEEIAGLLASLNSHWSRLVDLTDCRRFQINSAYDLNAYLVACRETAAWIEDKSNLIGSTDRLGDNLAGFVQLQRRLQRLNADMLAIEARLSSLDDEYDRLIDCLPDEAERLTEQRNRLADLWRQLCDQRDRRLSRLEASSELQKFLQDLDHFQMWLSTTQTAIATESIPRDLADAEKLLMEHHSLKQEINGYSNEFDSLISYGRQICSEGQTDPQYILLDQRLSAISDGWHSLAQMWQAKRLTLSNALSLHLFLRDAAQCELLLIRQESFLAKQEMPSSAEHADRLVHKCEAFIASMRNAEQKLELLDETGQRLLEDQDAAASADGATSDVEASQQQRRCLGGRDKVVQKLDSIRRRRLANSNRAAELLDKLRGLAQLQQLRQEVGDLAEWIDDRLAMAAAAADEAADPSRDAAGNLAGRYNRHRNFEREIAANKERLSTVILHAEQLISQLPEHRDEIQQEMSALTSKWSMLEDLVQQKGQELLEVNREAIFNSTAQDVNAWMEKLISQMSLDEEQVVTLTDVDVLLRGIEAQEQEMLDRQQQLEDLDEHRARLIERHPEREAVFEKTHSTLKQTFVQLREPVDKIKADLMKRRRLRQILLSLDEEIAWAVERLAMASSKDAGDSLLTVTQLKRRHQTLTAEIAARRPRMLKILASADEAANEAGQPSESAKRYSDSAGQLKSTWNRLDESLTVRSDLLDRSESVHGWLNDAHEAELWLAERELLCAAGLAATAPDSPQAAATAASGASEASIAKSIRRNDNLESDVEQYGRDIISQLGIRARDLLESSTIGRELVEQGQSRLDRLYATLKEMIAEKRVWLLEKLRLCQLSRLVDDLDAWIRVRTVAAQSNQIGEDFDHCAVIDDRFRSFAKETETAGAELVHEANTFADSLIDSGHQASPIVASWRDRVNESWADLLELLDTRGQLLSAALAYHRYLSDCSDVLDRIDEKSASMIGGDDSSPLSASRQHAVFERDLIGLESAVRSIDNEASELRPAYAGERERQISDLRNQVVEAWNRLMRRCRDRKLALDEATELQRFLRMARDLSRWMSTVSEEMSSIGTWDLAGVELRINEHKSLKAEIDAREENFAITSNLAKSLVQRRHRETQLVRDTMAELAGQRFDLADSWELVWQRLQLMLGVHQFARDAASAEAWLMTHEPQLKIGRLGDSLDETLALIRQHEAFERAARGQANRFKALEKLTGLEERQLVEDASSNSKLLLETAARKRREAVDAAVPQLPPPPPPPPPPKPKPQSQQSRSLRPPPPPPPPPPLSPVKEREEKIPQSYEQEQMASADTSMAGAQQQAAAARMEGGLWRKQEWDQGGRKAQHRSWQQLHVILDSGQLRFYKDQRIARDRPEDTFHREAPLDLSGASCAPAADYTKRLFVFRLKLANGCEYLFQPRMESERNDWVRKINAASGRGSQAAAGTGRLFHK</sequence>
<dbReference type="CDD" id="cd10571">
    <property type="entry name" value="PH_beta_spectrin"/>
    <property type="match status" value="1"/>
</dbReference>
<keyword evidence="7" id="KW-0206">Cytoskeleton</keyword>
<dbReference type="SUPFAM" id="SSF46966">
    <property type="entry name" value="Spectrin repeat"/>
    <property type="match status" value="14"/>
</dbReference>
<feature type="compositionally biased region" description="Low complexity" evidence="9">
    <location>
        <begin position="2260"/>
        <end position="2269"/>
    </location>
</feature>
<comment type="subcellular location">
    <subcellularLocation>
        <location evidence="1">Cytoplasm</location>
        <location evidence="1">Cytoskeleton</location>
    </subcellularLocation>
</comment>
<dbReference type="PROSITE" id="PS50021">
    <property type="entry name" value="CH"/>
    <property type="match status" value="2"/>
</dbReference>
<dbReference type="InterPro" id="IPR036872">
    <property type="entry name" value="CH_dom_sf"/>
</dbReference>
<evidence type="ECO:0000259" key="10">
    <source>
        <dbReference type="PROSITE" id="PS50003"/>
    </source>
</evidence>
<evidence type="ECO:0000256" key="9">
    <source>
        <dbReference type="SAM" id="MobiDB-lite"/>
    </source>
</evidence>
<comment type="similarity">
    <text evidence="2">Belongs to the spectrin family.</text>
</comment>
<dbReference type="SUPFAM" id="SSF47576">
    <property type="entry name" value="Calponin-homology domain, CH-domain"/>
    <property type="match status" value="1"/>
</dbReference>
<dbReference type="GO" id="GO:0003779">
    <property type="term" value="F:actin binding"/>
    <property type="evidence" value="ECO:0007669"/>
    <property type="project" value="UniProtKB-KW"/>
</dbReference>
<dbReference type="CDD" id="cd21246">
    <property type="entry name" value="CH_SPTB-like_rpt1"/>
    <property type="match status" value="1"/>
</dbReference>
<evidence type="ECO:0000256" key="3">
    <source>
        <dbReference type="ARBA" id="ARBA00022467"/>
    </source>
</evidence>
<evidence type="ECO:0000256" key="7">
    <source>
        <dbReference type="ARBA" id="ARBA00023212"/>
    </source>
</evidence>
<keyword evidence="13" id="KW-1185">Reference proteome</keyword>
<accession>A0A267G8Y9</accession>